<organism evidence="2 3">
    <name type="scientific">Alicyclobacillus mengziensis</name>
    <dbReference type="NCBI Taxonomy" id="2931921"/>
    <lineage>
        <taxon>Bacteria</taxon>
        <taxon>Bacillati</taxon>
        <taxon>Bacillota</taxon>
        <taxon>Bacilli</taxon>
        <taxon>Bacillales</taxon>
        <taxon>Alicyclobacillaceae</taxon>
        <taxon>Alicyclobacillus</taxon>
    </lineage>
</organism>
<dbReference type="GO" id="GO:0016020">
    <property type="term" value="C:membrane"/>
    <property type="evidence" value="ECO:0007669"/>
    <property type="project" value="InterPro"/>
</dbReference>
<keyword evidence="3" id="KW-1185">Reference proteome</keyword>
<name>A0A9X7W2W0_9BACL</name>
<evidence type="ECO:0000313" key="3">
    <source>
        <dbReference type="Proteomes" id="UP000663505"/>
    </source>
</evidence>
<dbReference type="Pfam" id="PF03323">
    <property type="entry name" value="GerA"/>
    <property type="match status" value="1"/>
</dbReference>
<reference evidence="2 3" key="1">
    <citation type="submission" date="2021-02" db="EMBL/GenBank/DDBJ databases">
        <title>Alicyclobacillus curvatus sp. nov. and Alicyclobacillus mengziensis sp. nov., two acidophilic bacteria isolated from acid mine drainage.</title>
        <authorList>
            <person name="Huang Y."/>
        </authorList>
    </citation>
    <scope>NUCLEOTIDE SEQUENCE [LARGE SCALE GENOMIC DNA]</scope>
    <source>
        <strain evidence="2 3">S30H14</strain>
    </source>
</reference>
<dbReference type="KEGG" id="afx:JZ786_06770"/>
<accession>A0A9X7W2W0</accession>
<evidence type="ECO:0000256" key="1">
    <source>
        <dbReference type="ARBA" id="ARBA00023136"/>
    </source>
</evidence>
<keyword evidence="1" id="KW-0472">Membrane</keyword>
<sequence>MGHTSPTHTFKGDQVTVSIQKGDSSRTCLSYTTVPESQFAFNLGDVIKHITEQNVVMLVDGEMEAAALSAVSRRERAIEEPSTEAVIRGPKEAFNENIGTGIGLIRRRLPTPSFKMENLTIGSYTKTRVTFMSYAVAG</sequence>
<dbReference type="AlphaFoldDB" id="A0A9X7W2W0"/>
<dbReference type="GO" id="GO:0009847">
    <property type="term" value="P:spore germination"/>
    <property type="evidence" value="ECO:0007669"/>
    <property type="project" value="InterPro"/>
</dbReference>
<gene>
    <name evidence="2" type="ORF">JZ786_06770</name>
</gene>
<evidence type="ECO:0000313" key="2">
    <source>
        <dbReference type="EMBL" id="QSO49723.1"/>
    </source>
</evidence>
<dbReference type="EMBL" id="CP071182">
    <property type="protein sequence ID" value="QSO49723.1"/>
    <property type="molecule type" value="Genomic_DNA"/>
</dbReference>
<proteinExistence type="predicted"/>
<dbReference type="InterPro" id="IPR004995">
    <property type="entry name" value="Spore_Ger"/>
</dbReference>
<protein>
    <submittedName>
        <fullName evidence="2">Spore germination protein</fullName>
    </submittedName>
</protein>
<dbReference type="Proteomes" id="UP000663505">
    <property type="component" value="Chromosome"/>
</dbReference>